<dbReference type="AlphaFoldDB" id="A0A395M229"/>
<dbReference type="InterPro" id="IPR043129">
    <property type="entry name" value="ATPase_NBD"/>
</dbReference>
<feature type="domain" description="Gcp-like" evidence="1">
    <location>
        <begin position="35"/>
        <end position="105"/>
    </location>
</feature>
<dbReference type="InterPro" id="IPR000905">
    <property type="entry name" value="Gcp-like_dom"/>
</dbReference>
<sequence>MNLLSIDCTEFPLTVASTNAHRTVVKCGTHWQKSGEQIVALIQETLQDLLLKPSDLHAVALSSGPGSFTALRIGIATAKGLCFAHDLPLVMIPTFEALAQATFTRSEAKTLFTLSYSKADEFYVGIASRKTPIEYDYLTLTQLNHRLKFFERVAVVGRNLSRWASLFETAEVIEANFFTAESLLPIAKEKMARGEIADLATASPLYLKNFEAKKKSNSD</sequence>
<dbReference type="InterPro" id="IPR022496">
    <property type="entry name" value="T6A_TsaB"/>
</dbReference>
<dbReference type="NCBIfam" id="TIGR03725">
    <property type="entry name" value="T6A_YeaZ"/>
    <property type="match status" value="1"/>
</dbReference>
<evidence type="ECO:0000313" key="2">
    <source>
        <dbReference type="EMBL" id="RFM24853.1"/>
    </source>
</evidence>
<dbReference type="Gene3D" id="3.30.420.40">
    <property type="match status" value="2"/>
</dbReference>
<comment type="caution">
    <text evidence="2">The sequence shown here is derived from an EMBL/GenBank/DDBJ whole genome shotgun (WGS) entry which is preliminary data.</text>
</comment>
<evidence type="ECO:0000259" key="1">
    <source>
        <dbReference type="Pfam" id="PF00814"/>
    </source>
</evidence>
<gene>
    <name evidence="2" type="primary">tsaB</name>
    <name evidence="2" type="ORF">D0433_03630</name>
</gene>
<dbReference type="GO" id="GO:0016740">
    <property type="term" value="F:transferase activity"/>
    <property type="evidence" value="ECO:0007669"/>
    <property type="project" value="UniProtKB-KW"/>
</dbReference>
<dbReference type="Pfam" id="PF00814">
    <property type="entry name" value="TsaD"/>
    <property type="match status" value="1"/>
</dbReference>
<dbReference type="Proteomes" id="UP000266389">
    <property type="component" value="Unassembled WGS sequence"/>
</dbReference>
<protein>
    <submittedName>
        <fullName evidence="2">tRNA (Adenosine(37)-N6)-threonylcarbamoyltransferase complex dimerization subunit type 1 TsaB</fullName>
    </submittedName>
</protein>
<keyword evidence="2" id="KW-0808">Transferase</keyword>
<dbReference type="SUPFAM" id="SSF53067">
    <property type="entry name" value="Actin-like ATPase domain"/>
    <property type="match status" value="1"/>
</dbReference>
<accession>A0A395M229</accession>
<dbReference type="PANTHER" id="PTHR11735">
    <property type="entry name" value="TRNA N6-ADENOSINE THREONYLCARBAMOYLTRANSFERASE"/>
    <property type="match status" value="1"/>
</dbReference>
<dbReference type="EMBL" id="PHFL01000019">
    <property type="protein sequence ID" value="RFM24853.1"/>
    <property type="molecule type" value="Genomic_DNA"/>
</dbReference>
<name>A0A395M229_9BACT</name>
<dbReference type="GO" id="GO:0005829">
    <property type="term" value="C:cytosol"/>
    <property type="evidence" value="ECO:0007669"/>
    <property type="project" value="TreeGrafter"/>
</dbReference>
<dbReference type="PANTHER" id="PTHR11735:SF11">
    <property type="entry name" value="TRNA THREONYLCARBAMOYLADENOSINE BIOSYNTHESIS PROTEIN TSAB"/>
    <property type="match status" value="1"/>
</dbReference>
<organism evidence="2 3">
    <name type="scientific">Candidatus Thermochlorobacter aerophilus</name>
    <dbReference type="NCBI Taxonomy" id="1868324"/>
    <lineage>
        <taxon>Bacteria</taxon>
        <taxon>Pseudomonadati</taxon>
        <taxon>Chlorobiota</taxon>
        <taxon>Chlorobiia</taxon>
        <taxon>Chlorobiales</taxon>
        <taxon>Candidatus Thermochlorobacteriaceae</taxon>
        <taxon>Candidatus Thermochlorobacter</taxon>
    </lineage>
</organism>
<dbReference type="GO" id="GO:0002949">
    <property type="term" value="P:tRNA threonylcarbamoyladenosine modification"/>
    <property type="evidence" value="ECO:0007669"/>
    <property type="project" value="InterPro"/>
</dbReference>
<evidence type="ECO:0000313" key="3">
    <source>
        <dbReference type="Proteomes" id="UP000266389"/>
    </source>
</evidence>
<proteinExistence type="predicted"/>
<reference evidence="2 3" key="1">
    <citation type="journal article" date="2011" name="ISME J.">
        <title>Community ecology of hot spring cyanobacterial mats: predominant populations and their functional potential.</title>
        <authorList>
            <person name="Klatt C.G."/>
            <person name="Wood J.M."/>
            <person name="Rusch D.B."/>
            <person name="Bateson M.M."/>
            <person name="Hamamura N."/>
            <person name="Heidelberg J.F."/>
            <person name="Grossman A.R."/>
            <person name="Bhaya D."/>
            <person name="Cohan F.M."/>
            <person name="Kuhl M."/>
            <person name="Bryant D.A."/>
            <person name="Ward D.M."/>
        </authorList>
    </citation>
    <scope>NUCLEOTIDE SEQUENCE [LARGE SCALE GENOMIC DNA]</scope>
    <source>
        <strain evidence="2">OS</strain>
    </source>
</reference>